<feature type="region of interest" description="Disordered" evidence="1">
    <location>
        <begin position="1"/>
        <end position="44"/>
    </location>
</feature>
<evidence type="ECO:0000313" key="3">
    <source>
        <dbReference type="Proteomes" id="UP000001423"/>
    </source>
</evidence>
<feature type="compositionally biased region" description="Polar residues" evidence="1">
    <location>
        <begin position="12"/>
        <end position="26"/>
    </location>
</feature>
<dbReference type="Proteomes" id="UP000001423">
    <property type="component" value="Chromosome"/>
</dbReference>
<organism evidence="2 3">
    <name type="scientific">Prochlorococcus marinus (strain MIT 9313)</name>
    <dbReference type="NCBI Taxonomy" id="74547"/>
    <lineage>
        <taxon>Bacteria</taxon>
        <taxon>Bacillati</taxon>
        <taxon>Cyanobacteriota</taxon>
        <taxon>Cyanophyceae</taxon>
        <taxon>Synechococcales</taxon>
        <taxon>Prochlorococcaceae</taxon>
        <taxon>Prochlorococcus</taxon>
    </lineage>
</organism>
<reference evidence="2 3" key="1">
    <citation type="journal article" date="2003" name="Nature">
        <title>Genome divergence in two Prochlorococcus ecotypes reflects oceanic niche differentiation.</title>
        <authorList>
            <person name="Rocap G."/>
            <person name="Larimer F.W."/>
            <person name="Lamerdin J.E."/>
            <person name="Malfatti S."/>
            <person name="Chain P."/>
            <person name="Ahlgren N.A."/>
            <person name="Arellano A."/>
            <person name="Coleman M."/>
            <person name="Hauser L."/>
            <person name="Hess W.R."/>
            <person name="Johnson Z.I."/>
            <person name="Land M.L."/>
            <person name="Lindell D."/>
            <person name="Post A.F."/>
            <person name="Regala W."/>
            <person name="Shah M."/>
            <person name="Shaw S.L."/>
            <person name="Steglich C."/>
            <person name="Sullivan M.B."/>
            <person name="Ting C.S."/>
            <person name="Tolonen A."/>
            <person name="Webb E.A."/>
            <person name="Zinser E.R."/>
            <person name="Chisholm S.W."/>
        </authorList>
    </citation>
    <scope>NUCLEOTIDE SEQUENCE [LARGE SCALE GENOMIC DNA]</scope>
    <source>
        <strain evidence="3">MIT 9313</strain>
    </source>
</reference>
<accession>B9ES34</accession>
<proteinExistence type="predicted"/>
<sequence>MQQPHYLKKTTPGVSRRNSTRWSGCCSSEAKAPKAQTPANPTTPSLLYADSRILPTYLARSRPLDLPFAIVWPRTDGPR</sequence>
<keyword evidence="3" id="KW-1185">Reference proteome</keyword>
<name>B9ES34_PROMM</name>
<dbReference type="HOGENOM" id="CLU_2603176_0_0_3"/>
<dbReference type="AlphaFoldDB" id="B9ES34"/>
<dbReference type="EMBL" id="BX548175">
    <property type="protein sequence ID" value="CAX32169.1"/>
    <property type="molecule type" value="Genomic_DNA"/>
</dbReference>
<dbReference type="KEGG" id="pmt:PMT_2648"/>
<evidence type="ECO:0000256" key="1">
    <source>
        <dbReference type="SAM" id="MobiDB-lite"/>
    </source>
</evidence>
<gene>
    <name evidence="2" type="ordered locus">PMT_2648</name>
</gene>
<evidence type="ECO:0000313" key="2">
    <source>
        <dbReference type="EMBL" id="CAX32169.1"/>
    </source>
</evidence>
<protein>
    <submittedName>
        <fullName evidence="2">Uncharacterized protein</fullName>
    </submittedName>
</protein>